<dbReference type="RefSeq" id="XP_018017093.1">
    <property type="nucleotide sequence ID" value="XM_018161604.2"/>
</dbReference>
<evidence type="ECO:0000313" key="2">
    <source>
        <dbReference type="Proteomes" id="UP000694843"/>
    </source>
</evidence>
<feature type="domain" description="CCHC-type" evidence="1">
    <location>
        <begin position="214"/>
        <end position="231"/>
    </location>
</feature>
<dbReference type="PANTHER" id="PTHR37984:SF13">
    <property type="entry name" value="RIBONUCLEASE H"/>
    <property type="match status" value="1"/>
</dbReference>
<organism evidence="2 3">
    <name type="scientific">Hyalella azteca</name>
    <name type="common">Amphipod</name>
    <dbReference type="NCBI Taxonomy" id="294128"/>
    <lineage>
        <taxon>Eukaryota</taxon>
        <taxon>Metazoa</taxon>
        <taxon>Ecdysozoa</taxon>
        <taxon>Arthropoda</taxon>
        <taxon>Crustacea</taxon>
        <taxon>Multicrustacea</taxon>
        <taxon>Malacostraca</taxon>
        <taxon>Eumalacostraca</taxon>
        <taxon>Peracarida</taxon>
        <taxon>Amphipoda</taxon>
        <taxon>Senticaudata</taxon>
        <taxon>Talitrida</taxon>
        <taxon>Talitroidea</taxon>
        <taxon>Hyalellidae</taxon>
        <taxon>Hyalella</taxon>
    </lineage>
</organism>
<dbReference type="InterPro" id="IPR001878">
    <property type="entry name" value="Znf_CCHC"/>
</dbReference>
<dbReference type="GO" id="GO:0003676">
    <property type="term" value="F:nucleic acid binding"/>
    <property type="evidence" value="ECO:0007669"/>
    <property type="project" value="InterPro"/>
</dbReference>
<dbReference type="PANTHER" id="PTHR37984">
    <property type="entry name" value="PROTEIN CBG26694"/>
    <property type="match status" value="1"/>
</dbReference>
<dbReference type="InterPro" id="IPR050951">
    <property type="entry name" value="Retrovirus_Pol_polyprotein"/>
</dbReference>
<dbReference type="InterPro" id="IPR036875">
    <property type="entry name" value="Znf_CCHC_sf"/>
</dbReference>
<gene>
    <name evidence="3" type="primary">LOC108673737</name>
</gene>
<protein>
    <submittedName>
        <fullName evidence="3">Uncharacterized protein LOC108673737</fullName>
    </submittedName>
</protein>
<dbReference type="Gene3D" id="4.10.60.10">
    <property type="entry name" value="Zinc finger, CCHC-type"/>
    <property type="match status" value="1"/>
</dbReference>
<feature type="domain" description="CCHC-type" evidence="1">
    <location>
        <begin position="237"/>
        <end position="253"/>
    </location>
</feature>
<dbReference type="AlphaFoldDB" id="A0A8B7NTP3"/>
<evidence type="ECO:0000313" key="3">
    <source>
        <dbReference type="RefSeq" id="XP_018017093.1"/>
    </source>
</evidence>
<dbReference type="GeneID" id="108673737"/>
<dbReference type="SMART" id="SM00343">
    <property type="entry name" value="ZnF_C2HC"/>
    <property type="match status" value="2"/>
</dbReference>
<dbReference type="SUPFAM" id="SSF57756">
    <property type="entry name" value="Retrovirus zinc finger-like domains"/>
    <property type="match status" value="1"/>
</dbReference>
<dbReference type="GO" id="GO:0008270">
    <property type="term" value="F:zinc ion binding"/>
    <property type="evidence" value="ECO:0007669"/>
    <property type="project" value="InterPro"/>
</dbReference>
<dbReference type="Proteomes" id="UP000694843">
    <property type="component" value="Unplaced"/>
</dbReference>
<keyword evidence="2" id="KW-1185">Reference proteome</keyword>
<sequence length="346" mass="38310">MTGHMKMFQPDVESVEEFIQRFRLQHSDKLAAADAKKGSSLSTMYLANALPVNILTDLQRRLKPRLLTDVKYEELEAQLISSYGVKKFVIGAAVAFLTRKQKPGESIESYAKVLNVLSSHVGYSNCCRDRLIRDVFVSGLQSTKLVASLLVECENKTFQECVERAKIVEQVTKDVEELTPSVVNAANYKLKTTHGTSPKRNEQGSRASIPLSYKCIRCGAAGKHRASDCYTLKKKSKCTSCSKTSHISKMCRSAKKLTNKSKPTNHPYPEDEFAEEVDQLDYAANCLVDASIYSGDYTGRPHDAVAETSDHCASSTRNINVVKASHGKLPLDNCKSPNAFLDPNCN</sequence>
<accession>A0A8B7NTP3</accession>
<dbReference type="OrthoDB" id="7764111at2759"/>
<evidence type="ECO:0000259" key="1">
    <source>
        <dbReference type="SMART" id="SM00343"/>
    </source>
</evidence>
<dbReference type="KEGG" id="hazt:108673737"/>
<proteinExistence type="predicted"/>
<reference evidence="3" key="1">
    <citation type="submission" date="2025-08" db="UniProtKB">
        <authorList>
            <consortium name="RefSeq"/>
        </authorList>
    </citation>
    <scope>IDENTIFICATION</scope>
    <source>
        <tissue evidence="3">Whole organism</tissue>
    </source>
</reference>
<name>A0A8B7NTP3_HYAAZ</name>